<dbReference type="OrthoDB" id="10494171at2759"/>
<evidence type="ECO:0000313" key="2">
    <source>
        <dbReference type="Proteomes" id="UP000683925"/>
    </source>
</evidence>
<proteinExistence type="predicted"/>
<name>A0A8S1SLV4_PAROT</name>
<comment type="caution">
    <text evidence="1">The sequence shown here is derived from an EMBL/GenBank/DDBJ whole genome shotgun (WGS) entry which is preliminary data.</text>
</comment>
<evidence type="ECO:0000313" key="1">
    <source>
        <dbReference type="EMBL" id="CAD8139502.1"/>
    </source>
</evidence>
<gene>
    <name evidence="1" type="ORF">POCTA_138.1.T0100459</name>
</gene>
<dbReference type="EMBL" id="CAJJDP010000009">
    <property type="protein sequence ID" value="CAD8139502.1"/>
    <property type="molecule type" value="Genomic_DNA"/>
</dbReference>
<dbReference type="Proteomes" id="UP000683925">
    <property type="component" value="Unassembled WGS sequence"/>
</dbReference>
<organism evidence="1 2">
    <name type="scientific">Paramecium octaurelia</name>
    <dbReference type="NCBI Taxonomy" id="43137"/>
    <lineage>
        <taxon>Eukaryota</taxon>
        <taxon>Sar</taxon>
        <taxon>Alveolata</taxon>
        <taxon>Ciliophora</taxon>
        <taxon>Intramacronucleata</taxon>
        <taxon>Oligohymenophorea</taxon>
        <taxon>Peniculida</taxon>
        <taxon>Parameciidae</taxon>
        <taxon>Paramecium</taxon>
    </lineage>
</organism>
<sequence>MNTTQRNLIKIILGEQSKIRSNSNRQDNQQFEYQTILKEFQLCQACVQEPKIKHQAYRDRLWRLLNKNGQTIILELINKNSQIKKRQYHIDKQWMISLNKRNKNVKQYAQNYIQEKNKKKKVLDFSLSMMQPEMFTAPTYEDLVEIYKIYAIQNKIAINDSHN</sequence>
<dbReference type="AlphaFoldDB" id="A0A8S1SLV4"/>
<accession>A0A8S1SLV4</accession>
<keyword evidence="2" id="KW-1185">Reference proteome</keyword>
<reference evidence="1" key="1">
    <citation type="submission" date="2021-01" db="EMBL/GenBank/DDBJ databases">
        <authorList>
            <consortium name="Genoscope - CEA"/>
            <person name="William W."/>
        </authorList>
    </citation>
    <scope>NUCLEOTIDE SEQUENCE</scope>
</reference>
<protein>
    <submittedName>
        <fullName evidence="1">Uncharacterized protein</fullName>
    </submittedName>
</protein>